<evidence type="ECO:0000313" key="3">
    <source>
        <dbReference type="Proteomes" id="UP000824988"/>
    </source>
</evidence>
<accession>A0A8D5AK80</accession>
<dbReference type="Pfam" id="PF01713">
    <property type="entry name" value="Smr"/>
    <property type="match status" value="1"/>
</dbReference>
<sequence length="172" mass="19022">MIDDDDTQLFRRTVGPVKRLTHDRAAAPAKRPKPVPREHDAIHTELQDQLSDGGEPLALGDLLEFQRPGVQHRLMLRLRQGRLAVEGELDLHGQTAEQARMRLPQFLAQAQAAGLRCVCIVHGKGYRSPDQRPVLKSLLNNWLPQCPQVLAYCSALPKDGGTGAVYVLLRGG</sequence>
<dbReference type="AlphaFoldDB" id="A0A8D5AK80"/>
<dbReference type="RefSeq" id="WP_054773989.1">
    <property type="nucleotide sequence ID" value="NZ_AP019782.1"/>
</dbReference>
<dbReference type="Proteomes" id="UP000824988">
    <property type="component" value="Chromosome"/>
</dbReference>
<dbReference type="EMBL" id="AP019782">
    <property type="protein sequence ID" value="BBL70831.1"/>
    <property type="molecule type" value="Genomic_DNA"/>
</dbReference>
<feature type="domain" description="Smr" evidence="1">
    <location>
        <begin position="89"/>
        <end position="170"/>
    </location>
</feature>
<dbReference type="KEGG" id="moz:MoryE10_14370"/>
<organism evidence="2 3">
    <name type="scientific">Methylogaea oryzae</name>
    <dbReference type="NCBI Taxonomy" id="1295382"/>
    <lineage>
        <taxon>Bacteria</taxon>
        <taxon>Pseudomonadati</taxon>
        <taxon>Pseudomonadota</taxon>
        <taxon>Gammaproteobacteria</taxon>
        <taxon>Methylococcales</taxon>
        <taxon>Methylococcaceae</taxon>
        <taxon>Methylogaea</taxon>
    </lineage>
</organism>
<name>A0A8D5AK80_9GAMM</name>
<dbReference type="GO" id="GO:0004520">
    <property type="term" value="F:DNA endonuclease activity"/>
    <property type="evidence" value="ECO:0007669"/>
    <property type="project" value="TreeGrafter"/>
</dbReference>
<evidence type="ECO:0000313" key="2">
    <source>
        <dbReference type="EMBL" id="BBL70831.1"/>
    </source>
</evidence>
<dbReference type="Gene3D" id="3.30.1370.110">
    <property type="match status" value="1"/>
</dbReference>
<dbReference type="InterPro" id="IPR036063">
    <property type="entry name" value="Smr_dom_sf"/>
</dbReference>
<reference evidence="2" key="1">
    <citation type="submission" date="2019-06" db="EMBL/GenBank/DDBJ databases">
        <title>Complete genome sequence of Methylogaea oryzae strain JCM16910.</title>
        <authorList>
            <person name="Asakawa S."/>
        </authorList>
    </citation>
    <scope>NUCLEOTIDE SEQUENCE</scope>
    <source>
        <strain evidence="2">E10</strain>
    </source>
</reference>
<dbReference type="PROSITE" id="PS50828">
    <property type="entry name" value="SMR"/>
    <property type="match status" value="1"/>
</dbReference>
<keyword evidence="3" id="KW-1185">Reference proteome</keyword>
<dbReference type="SUPFAM" id="SSF160443">
    <property type="entry name" value="SMR domain-like"/>
    <property type="match status" value="1"/>
</dbReference>
<gene>
    <name evidence="2" type="ORF">MoryE10_14370</name>
</gene>
<proteinExistence type="predicted"/>
<dbReference type="PANTHER" id="PTHR35562">
    <property type="entry name" value="DNA ENDONUCLEASE SMRA-RELATED"/>
    <property type="match status" value="1"/>
</dbReference>
<protein>
    <submittedName>
        <fullName evidence="2">DNA mismatch repair protein MutS</fullName>
    </submittedName>
</protein>
<dbReference type="PANTHER" id="PTHR35562:SF2">
    <property type="entry name" value="DNA ENDONUCLEASE SMRA-RELATED"/>
    <property type="match status" value="1"/>
</dbReference>
<dbReference type="InterPro" id="IPR002625">
    <property type="entry name" value="Smr_dom"/>
</dbReference>
<dbReference type="SMART" id="SM00463">
    <property type="entry name" value="SMR"/>
    <property type="match status" value="1"/>
</dbReference>
<evidence type="ECO:0000259" key="1">
    <source>
        <dbReference type="PROSITE" id="PS50828"/>
    </source>
</evidence>